<evidence type="ECO:0000259" key="1">
    <source>
        <dbReference type="Pfam" id="PF03432"/>
    </source>
</evidence>
<keyword evidence="3" id="KW-1185">Reference proteome</keyword>
<sequence length="456" mass="53564">MAVSKLWSVTSRLGQVIDYAANPEKTAADIYTEEQYQALRDVLSYAKDEEKTEREFFVEGINCNPATARDQFISVKKAYGKDDGIQAYHGYLSFKEQDISPELAQKIGMEFANEVWGKRFQVVVTTHLNTKHLHCHYVINSVSFVDGKRLWGDEKAWFKFRLVADCLCEKYGLYYNPNPNRSKQSSYYYKQEQAGMPSRYSMTRDAIDEAIAHSTNLKTFDYILTQMGYEHCLSDSRKYWTIVPKGYKKPIRLKSLGENYTEDAIKRRLTENQKVLIVPFAKETVRVRQYRMPTREHKVKKVGGLYGLYLHYCYKLGYLPKYKKQNTARLHYLLKEDLLKLDKITQETRLLGRENISTDEQLFSYKESVLSQIKSLTDDRTHLRKQLRRNLSDDELSNVKEQITAITSKLWTLRKEVGLCDDIAERSKVIEANLETVRVYEEKQERKEQNRNDKRR</sequence>
<feature type="domain" description="MobA/VirD2-like nuclease" evidence="1">
    <location>
        <begin position="45"/>
        <end position="173"/>
    </location>
</feature>
<protein>
    <submittedName>
        <fullName evidence="2">Relaxase/mobilization nuclease family protein</fullName>
    </submittedName>
</protein>
<name>A0A2K9NZ89_9FIRM</name>
<dbReference type="InterPro" id="IPR005094">
    <property type="entry name" value="Endonuclease_MobA/VirD2"/>
</dbReference>
<dbReference type="Pfam" id="PF03432">
    <property type="entry name" value="Relaxase"/>
    <property type="match status" value="1"/>
</dbReference>
<gene>
    <name evidence="2" type="ORF">B9O19_00156</name>
</gene>
<evidence type="ECO:0000313" key="2">
    <source>
        <dbReference type="EMBL" id="AUO18340.1"/>
    </source>
</evidence>
<evidence type="ECO:0000313" key="3">
    <source>
        <dbReference type="Proteomes" id="UP000235589"/>
    </source>
</evidence>
<proteinExistence type="predicted"/>
<dbReference type="AlphaFoldDB" id="A0A2K9NZ89"/>
<accession>A0A2K9NZ89</accession>
<dbReference type="Proteomes" id="UP000235589">
    <property type="component" value="Chromosome"/>
</dbReference>
<dbReference type="KEGG" id="mpec:B9O19_00156"/>
<organism evidence="2 3">
    <name type="scientific">Monoglobus pectinilyticus</name>
    <dbReference type="NCBI Taxonomy" id="1981510"/>
    <lineage>
        <taxon>Bacteria</taxon>
        <taxon>Bacillati</taxon>
        <taxon>Bacillota</taxon>
        <taxon>Clostridia</taxon>
        <taxon>Monoglobales</taxon>
        <taxon>Monoglobaceae</taxon>
        <taxon>Monoglobus</taxon>
    </lineage>
</organism>
<dbReference type="EMBL" id="CP020991">
    <property type="protein sequence ID" value="AUO18340.1"/>
    <property type="molecule type" value="Genomic_DNA"/>
</dbReference>
<dbReference type="OrthoDB" id="9762440at2"/>
<reference evidence="2 3" key="1">
    <citation type="submission" date="2017-04" db="EMBL/GenBank/DDBJ databases">
        <title>Monoglobus pectinilyticus 14 draft genome.</title>
        <authorList>
            <person name="Kim C."/>
            <person name="Rosendale D.I."/>
            <person name="Kelly W.J."/>
            <person name="Tannock G.W."/>
            <person name="Patchett M.L."/>
            <person name="Jordens J.Z."/>
        </authorList>
    </citation>
    <scope>NUCLEOTIDE SEQUENCE [LARGE SCALE GENOMIC DNA]</scope>
    <source>
        <strain evidence="2 3">14</strain>
    </source>
</reference>
<dbReference type="RefSeq" id="WP_024721688.1">
    <property type="nucleotide sequence ID" value="NZ_CP020991.1"/>
</dbReference>
<dbReference type="GeneID" id="98061589"/>